<evidence type="ECO:0000313" key="4">
    <source>
        <dbReference type="Proteomes" id="UP001597083"/>
    </source>
</evidence>
<feature type="compositionally biased region" description="Basic and acidic residues" evidence="1">
    <location>
        <begin position="201"/>
        <end position="212"/>
    </location>
</feature>
<evidence type="ECO:0000313" key="3">
    <source>
        <dbReference type="EMBL" id="MFD0855209.1"/>
    </source>
</evidence>
<sequence length="233" mass="25658">MWRGCTGRRRESGLYRFGCRARLHVRRASALGLIIVDENDGVGITRHEPRYDGFVAAAGQRQEVAEAIDRHVAEHFGPVAFVWHEFVSHLVGVHVHVVGPTAERPYHTLVTTGMSERPMMVPDGQGISPYAELMMCLPADWPLTQAALQDPRTGWPVQVLKQIARLPHEYATWIGEWHSVPNGDGPGEAQQPHQQQGVGDDPGRLDGREHRAVVQVGGRGGGSGQEPDDPARQ</sequence>
<evidence type="ECO:0000259" key="2">
    <source>
        <dbReference type="Pfam" id="PF05076"/>
    </source>
</evidence>
<dbReference type="Proteomes" id="UP001597083">
    <property type="component" value="Unassembled WGS sequence"/>
</dbReference>
<feature type="non-terminal residue" evidence="3">
    <location>
        <position position="233"/>
    </location>
</feature>
<dbReference type="EMBL" id="JBHTIR010003439">
    <property type="protein sequence ID" value="MFD0855209.1"/>
    <property type="molecule type" value="Genomic_DNA"/>
</dbReference>
<protein>
    <submittedName>
        <fullName evidence="3">Suppressor of fused domain protein</fullName>
    </submittedName>
</protein>
<comment type="caution">
    <text evidence="3">The sequence shown here is derived from an EMBL/GenBank/DDBJ whole genome shotgun (WGS) entry which is preliminary data.</text>
</comment>
<name>A0ABW3CL04_9ACTN</name>
<feature type="region of interest" description="Disordered" evidence="1">
    <location>
        <begin position="177"/>
        <end position="233"/>
    </location>
</feature>
<organism evidence="3 4">
    <name type="scientific">Actinomadura adrarensis</name>
    <dbReference type="NCBI Taxonomy" id="1819600"/>
    <lineage>
        <taxon>Bacteria</taxon>
        <taxon>Bacillati</taxon>
        <taxon>Actinomycetota</taxon>
        <taxon>Actinomycetes</taxon>
        <taxon>Streptosporangiales</taxon>
        <taxon>Thermomonosporaceae</taxon>
        <taxon>Actinomadura</taxon>
    </lineage>
</organism>
<proteinExistence type="predicted"/>
<evidence type="ECO:0000256" key="1">
    <source>
        <dbReference type="SAM" id="MobiDB-lite"/>
    </source>
</evidence>
<feature type="domain" description="Suppressor of fused-like" evidence="2">
    <location>
        <begin position="93"/>
        <end position="189"/>
    </location>
</feature>
<keyword evidence="4" id="KW-1185">Reference proteome</keyword>
<reference evidence="4" key="1">
    <citation type="journal article" date="2019" name="Int. J. Syst. Evol. Microbiol.">
        <title>The Global Catalogue of Microorganisms (GCM) 10K type strain sequencing project: providing services to taxonomists for standard genome sequencing and annotation.</title>
        <authorList>
            <consortium name="The Broad Institute Genomics Platform"/>
            <consortium name="The Broad Institute Genome Sequencing Center for Infectious Disease"/>
            <person name="Wu L."/>
            <person name="Ma J."/>
        </authorList>
    </citation>
    <scope>NUCLEOTIDE SEQUENCE [LARGE SCALE GENOMIC DNA]</scope>
    <source>
        <strain evidence="4">JCM 31696</strain>
    </source>
</reference>
<dbReference type="InterPro" id="IPR020941">
    <property type="entry name" value="SUFU-like_domain"/>
</dbReference>
<dbReference type="Pfam" id="PF05076">
    <property type="entry name" value="SUFU"/>
    <property type="match status" value="1"/>
</dbReference>
<accession>A0ABW3CL04</accession>
<gene>
    <name evidence="3" type="ORF">ACFQ07_23420</name>
</gene>